<dbReference type="AlphaFoldDB" id="A0A6C0XZ70"/>
<sequence>MPQTHTRLIALLCSLLLPVSAWASLIRWTGKMPGSLQGYGSSAEQLAALTGDGILIYAHAAQPIQLPTFASTKRGKFYSAAVVLPVPSHKVAALLSDYSGYAQLFPTLKSAKMLEQRQHISQVKYRIHIPTPIPVLNFKDDVILQHQRTDNSIETLVIDAPIPYGAGKIEWFALSAHQTLVTVTHWGDLAQPKGFLFRTILNALPDAKLGLPAGTNAFILEALQRKFKSTTPRALPAGDVPAPELSVSQMNIIRQISQKSQEPVSFILPAYQVSYGAKQEIMRFSSSYQYYAQPANKLKPWLEPQAYQHLFPRQIKKVHIQQPSARQLDANYKISVGLGVIQIPFDFKLRFQAQGALEQQFQAVGGDLRYVQGGMQILPQAKGSLLNVTSAMNIDAQAPFLLRAMRSMPYHELLPALGGNTVLTLKIQQKIK</sequence>
<dbReference type="Proteomes" id="UP000503440">
    <property type="component" value="Chromosome"/>
</dbReference>
<organism evidence="1 2">
    <name type="scientific">Acinetobacter indicus</name>
    <dbReference type="NCBI Taxonomy" id="756892"/>
    <lineage>
        <taxon>Bacteria</taxon>
        <taxon>Pseudomonadati</taxon>
        <taxon>Pseudomonadota</taxon>
        <taxon>Gammaproteobacteria</taxon>
        <taxon>Moraxellales</taxon>
        <taxon>Moraxellaceae</taxon>
        <taxon>Acinetobacter</taxon>
    </lineage>
</organism>
<dbReference type="RefSeq" id="WP_127800211.1">
    <property type="nucleotide sequence ID" value="NZ_CP044018.1"/>
</dbReference>
<dbReference type="InterPro" id="IPR023393">
    <property type="entry name" value="START-like_dom_sf"/>
</dbReference>
<evidence type="ECO:0000313" key="1">
    <source>
        <dbReference type="EMBL" id="QIC69266.1"/>
    </source>
</evidence>
<reference evidence="1 2" key="1">
    <citation type="submission" date="2019-09" db="EMBL/GenBank/DDBJ databases">
        <title>Non-baumannii Acinetobacter spp. carrying blaNDM-1 isolated in China.</title>
        <authorList>
            <person name="Cui C."/>
            <person name="Chen C."/>
            <person name="Sun J."/>
            <person name="Liu Y."/>
        </authorList>
    </citation>
    <scope>NUCLEOTIDE SEQUENCE [LARGE SCALE GENOMIC DNA]</scope>
    <source>
        <strain evidence="1 2">B18</strain>
    </source>
</reference>
<dbReference type="SUPFAM" id="SSF55961">
    <property type="entry name" value="Bet v1-like"/>
    <property type="match status" value="1"/>
</dbReference>
<accession>A0A6C0XZ70</accession>
<name>A0A6C0XZ70_9GAMM</name>
<dbReference type="EMBL" id="CP044455">
    <property type="protein sequence ID" value="QIC69266.1"/>
    <property type="molecule type" value="Genomic_DNA"/>
</dbReference>
<evidence type="ECO:0000313" key="2">
    <source>
        <dbReference type="Proteomes" id="UP000503440"/>
    </source>
</evidence>
<dbReference type="Gene3D" id="3.30.530.20">
    <property type="match status" value="1"/>
</dbReference>
<protein>
    <submittedName>
        <fullName evidence="1">SRPBCC family protein</fullName>
    </submittedName>
</protein>
<gene>
    <name evidence="1" type="ORF">FSC09_01980</name>
</gene>
<proteinExistence type="predicted"/>